<name>A0A414PRT3_FUSMR</name>
<dbReference type="InterPro" id="IPR050266">
    <property type="entry name" value="AB_hydrolase_sf"/>
</dbReference>
<keyword evidence="2" id="KW-0378">Hydrolase</keyword>
<dbReference type="Proteomes" id="UP000284676">
    <property type="component" value="Unassembled WGS sequence"/>
</dbReference>
<dbReference type="PANTHER" id="PTHR43798:SF29">
    <property type="entry name" value="AB HYDROLASE-1 DOMAIN-CONTAINING PROTEIN"/>
    <property type="match status" value="1"/>
</dbReference>
<comment type="caution">
    <text evidence="2">The sequence shown here is derived from an EMBL/GenBank/DDBJ whole genome shotgun (WGS) entry which is preliminary data.</text>
</comment>
<dbReference type="Pfam" id="PF00561">
    <property type="entry name" value="Abhydrolase_1"/>
    <property type="match status" value="1"/>
</dbReference>
<sequence>MKFSYSCEGKGETLVFIHSYLWDKNMWEPQIKFLKEYYQCISIDLPGHGQSSVLDDRENISLRDLAKELTKFIDELEVEKYIYIGLSVGGMLAPYMYEYHKEKIKKIVIMDSYVGIEPEEKKKMYFSMLDTIDLIKKVPENMAEKIAEMFFSPIVSEKRTKLYKTLYANLVNISAEKIDTIVKIGRIIFGRENAIEILKNIDIQVVFITGEYDIPRPFEEAREMANYVKDSKLFLVENAGHISNLENYDRVNEIFKEILNI</sequence>
<dbReference type="GO" id="GO:0016787">
    <property type="term" value="F:hydrolase activity"/>
    <property type="evidence" value="ECO:0007669"/>
    <property type="project" value="UniProtKB-KW"/>
</dbReference>
<dbReference type="InterPro" id="IPR000073">
    <property type="entry name" value="AB_hydrolase_1"/>
</dbReference>
<protein>
    <submittedName>
        <fullName evidence="2">Alpha/beta hydrolase</fullName>
    </submittedName>
</protein>
<dbReference type="Gene3D" id="3.40.50.1820">
    <property type="entry name" value="alpha/beta hydrolase"/>
    <property type="match status" value="1"/>
</dbReference>
<evidence type="ECO:0000313" key="2">
    <source>
        <dbReference type="EMBL" id="RHF71265.1"/>
    </source>
</evidence>
<evidence type="ECO:0000313" key="3">
    <source>
        <dbReference type="Proteomes" id="UP000284676"/>
    </source>
</evidence>
<dbReference type="AlphaFoldDB" id="A0A414PRT3"/>
<evidence type="ECO:0000259" key="1">
    <source>
        <dbReference type="Pfam" id="PF00561"/>
    </source>
</evidence>
<dbReference type="RefSeq" id="WP_117708288.1">
    <property type="nucleotide sequence ID" value="NZ_CAEUHP010000001.1"/>
</dbReference>
<proteinExistence type="predicted"/>
<organism evidence="2 3">
    <name type="scientific">Fusobacterium mortiferum</name>
    <dbReference type="NCBI Taxonomy" id="850"/>
    <lineage>
        <taxon>Bacteria</taxon>
        <taxon>Fusobacteriati</taxon>
        <taxon>Fusobacteriota</taxon>
        <taxon>Fusobacteriia</taxon>
        <taxon>Fusobacteriales</taxon>
        <taxon>Fusobacteriaceae</taxon>
        <taxon>Fusobacterium</taxon>
    </lineage>
</organism>
<gene>
    <name evidence="2" type="ORF">DW663_08690</name>
</gene>
<feature type="domain" description="AB hydrolase-1" evidence="1">
    <location>
        <begin position="13"/>
        <end position="247"/>
    </location>
</feature>
<dbReference type="SUPFAM" id="SSF53474">
    <property type="entry name" value="alpha/beta-Hydrolases"/>
    <property type="match status" value="1"/>
</dbReference>
<dbReference type="EMBL" id="QRHL01000016">
    <property type="protein sequence ID" value="RHF71265.1"/>
    <property type="molecule type" value="Genomic_DNA"/>
</dbReference>
<dbReference type="PANTHER" id="PTHR43798">
    <property type="entry name" value="MONOACYLGLYCEROL LIPASE"/>
    <property type="match status" value="1"/>
</dbReference>
<accession>A0A414PRT3</accession>
<reference evidence="2 3" key="1">
    <citation type="submission" date="2018-08" db="EMBL/GenBank/DDBJ databases">
        <title>A genome reference for cultivated species of the human gut microbiota.</title>
        <authorList>
            <person name="Zou Y."/>
            <person name="Xue W."/>
            <person name="Luo G."/>
        </authorList>
    </citation>
    <scope>NUCLEOTIDE SEQUENCE [LARGE SCALE GENOMIC DNA]</scope>
    <source>
        <strain evidence="2 3">AM25-1</strain>
    </source>
</reference>
<dbReference type="InterPro" id="IPR029058">
    <property type="entry name" value="AB_hydrolase_fold"/>
</dbReference>